<sequence length="56" mass="5954">MGAQGDHGDYGYRGDQGNWGEDGEYGESSERGAQVRVWLPALRGGVRGPKGSGCNR</sequence>
<dbReference type="Proteomes" id="UP000292402">
    <property type="component" value="Unassembled WGS sequence"/>
</dbReference>
<evidence type="ECO:0000256" key="1">
    <source>
        <dbReference type="SAM" id="MobiDB-lite"/>
    </source>
</evidence>
<protein>
    <submittedName>
        <fullName evidence="2">Uncharacterized protein</fullName>
    </submittedName>
</protein>
<evidence type="ECO:0000313" key="3">
    <source>
        <dbReference type="Proteomes" id="UP000292402"/>
    </source>
</evidence>
<proteinExistence type="predicted"/>
<organism evidence="2 3">
    <name type="scientific">Alternaria tenuissima</name>
    <dbReference type="NCBI Taxonomy" id="119927"/>
    <lineage>
        <taxon>Eukaryota</taxon>
        <taxon>Fungi</taxon>
        <taxon>Dikarya</taxon>
        <taxon>Ascomycota</taxon>
        <taxon>Pezizomycotina</taxon>
        <taxon>Dothideomycetes</taxon>
        <taxon>Pleosporomycetidae</taxon>
        <taxon>Pleosporales</taxon>
        <taxon>Pleosporineae</taxon>
        <taxon>Pleosporaceae</taxon>
        <taxon>Alternaria</taxon>
        <taxon>Alternaria sect. Alternaria</taxon>
        <taxon>Alternaria alternata complex</taxon>
    </lineage>
</organism>
<reference evidence="3" key="1">
    <citation type="journal article" date="2019" name="bioRxiv">
        <title>Genomics, evolutionary history and diagnostics of the Alternaria alternata species group including apple and Asian pear pathotypes.</title>
        <authorList>
            <person name="Armitage A.D."/>
            <person name="Cockerton H.M."/>
            <person name="Sreenivasaprasad S."/>
            <person name="Woodhall J.W."/>
            <person name="Lane C.R."/>
            <person name="Harrison R.J."/>
            <person name="Clarkson J.P."/>
        </authorList>
    </citation>
    <scope>NUCLEOTIDE SEQUENCE [LARGE SCALE GENOMIC DNA]</scope>
    <source>
        <strain evidence="3">FERA 1082</strain>
    </source>
</reference>
<feature type="compositionally biased region" description="Basic and acidic residues" evidence="1">
    <location>
        <begin position="1"/>
        <end position="12"/>
    </location>
</feature>
<comment type="caution">
    <text evidence="2">The sequence shown here is derived from an EMBL/GenBank/DDBJ whole genome shotgun (WGS) entry which is preliminary data.</text>
</comment>
<name>A0A4Q4MRS4_9PLEO</name>
<gene>
    <name evidence="2" type="ORF">AA0114_g1936</name>
</gene>
<accession>A0A4Q4MRS4</accession>
<dbReference type="AlphaFoldDB" id="A0A4Q4MRS4"/>
<dbReference type="EMBL" id="PDXA01000005">
    <property type="protein sequence ID" value="RYN58343.1"/>
    <property type="molecule type" value="Genomic_DNA"/>
</dbReference>
<evidence type="ECO:0000313" key="2">
    <source>
        <dbReference type="EMBL" id="RYN58343.1"/>
    </source>
</evidence>
<feature type="region of interest" description="Disordered" evidence="1">
    <location>
        <begin position="1"/>
        <end position="32"/>
    </location>
</feature>